<feature type="coiled-coil region" evidence="4">
    <location>
        <begin position="83"/>
        <end position="117"/>
    </location>
</feature>
<feature type="domain" description="HTH gntR-type" evidence="5">
    <location>
        <begin position="7"/>
        <end position="75"/>
    </location>
</feature>
<evidence type="ECO:0000256" key="2">
    <source>
        <dbReference type="ARBA" id="ARBA00023125"/>
    </source>
</evidence>
<keyword evidence="4" id="KW-0175">Coiled coil</keyword>
<keyword evidence="7" id="KW-1185">Reference proteome</keyword>
<evidence type="ECO:0000256" key="4">
    <source>
        <dbReference type="SAM" id="Coils"/>
    </source>
</evidence>
<dbReference type="InterPro" id="IPR036390">
    <property type="entry name" value="WH_DNA-bd_sf"/>
</dbReference>
<dbReference type="CDD" id="cd07377">
    <property type="entry name" value="WHTH_GntR"/>
    <property type="match status" value="1"/>
</dbReference>
<evidence type="ECO:0000313" key="6">
    <source>
        <dbReference type="EMBL" id="MFC6086801.1"/>
    </source>
</evidence>
<dbReference type="Pfam" id="PF00392">
    <property type="entry name" value="GntR"/>
    <property type="match status" value="1"/>
</dbReference>
<organism evidence="6 7">
    <name type="scientific">Sphaerisporangium aureirubrum</name>
    <dbReference type="NCBI Taxonomy" id="1544736"/>
    <lineage>
        <taxon>Bacteria</taxon>
        <taxon>Bacillati</taxon>
        <taxon>Actinomycetota</taxon>
        <taxon>Actinomycetes</taxon>
        <taxon>Streptosporangiales</taxon>
        <taxon>Streptosporangiaceae</taxon>
        <taxon>Sphaerisporangium</taxon>
    </lineage>
</organism>
<dbReference type="PANTHER" id="PTHR44846:SF17">
    <property type="entry name" value="GNTR-FAMILY TRANSCRIPTIONAL REGULATOR"/>
    <property type="match status" value="1"/>
</dbReference>
<dbReference type="SUPFAM" id="SSF46785">
    <property type="entry name" value="Winged helix' DNA-binding domain"/>
    <property type="match status" value="1"/>
</dbReference>
<evidence type="ECO:0000256" key="1">
    <source>
        <dbReference type="ARBA" id="ARBA00023015"/>
    </source>
</evidence>
<dbReference type="EMBL" id="JBHSRF010000101">
    <property type="protein sequence ID" value="MFC6086801.1"/>
    <property type="molecule type" value="Genomic_DNA"/>
</dbReference>
<evidence type="ECO:0000313" key="7">
    <source>
        <dbReference type="Proteomes" id="UP001596137"/>
    </source>
</evidence>
<comment type="caution">
    <text evidence="6">The sequence shown here is derived from an EMBL/GenBank/DDBJ whole genome shotgun (WGS) entry which is preliminary data.</text>
</comment>
<protein>
    <submittedName>
        <fullName evidence="6">Winged helix-turn-helix domain-containing protein</fullName>
    </submittedName>
</protein>
<keyword evidence="2" id="KW-0238">DNA-binding</keyword>
<dbReference type="InterPro" id="IPR050679">
    <property type="entry name" value="Bact_HTH_transcr_reg"/>
</dbReference>
<keyword evidence="3" id="KW-0804">Transcription</keyword>
<dbReference type="InterPro" id="IPR036388">
    <property type="entry name" value="WH-like_DNA-bd_sf"/>
</dbReference>
<sequence length="124" mass="13371">MVKKTGRPGYLQIADELREQIRRGTLAPGDPLPSTARLSEDFDASLSVVKMAVGILRNEGLVIGQQGKGVYVREIDTPAGDTAAATADELAEIRASIKELTARLERVESTLSQQAGKPRRSPRS</sequence>
<reference evidence="7" key="1">
    <citation type="journal article" date="2019" name="Int. J. Syst. Evol. Microbiol.">
        <title>The Global Catalogue of Microorganisms (GCM) 10K type strain sequencing project: providing services to taxonomists for standard genome sequencing and annotation.</title>
        <authorList>
            <consortium name="The Broad Institute Genomics Platform"/>
            <consortium name="The Broad Institute Genome Sequencing Center for Infectious Disease"/>
            <person name="Wu L."/>
            <person name="Ma J."/>
        </authorList>
    </citation>
    <scope>NUCLEOTIDE SEQUENCE [LARGE SCALE GENOMIC DNA]</scope>
    <source>
        <strain evidence="7">JCM 30346</strain>
    </source>
</reference>
<evidence type="ECO:0000256" key="3">
    <source>
        <dbReference type="ARBA" id="ARBA00023163"/>
    </source>
</evidence>
<dbReference type="InterPro" id="IPR000524">
    <property type="entry name" value="Tscrpt_reg_HTH_GntR"/>
</dbReference>
<dbReference type="SMART" id="SM00345">
    <property type="entry name" value="HTH_GNTR"/>
    <property type="match status" value="1"/>
</dbReference>
<dbReference type="Proteomes" id="UP001596137">
    <property type="component" value="Unassembled WGS sequence"/>
</dbReference>
<accession>A0ABW1NUW2</accession>
<gene>
    <name evidence="6" type="ORF">ACFP1K_36930</name>
</gene>
<dbReference type="RefSeq" id="WP_380762336.1">
    <property type="nucleotide sequence ID" value="NZ_JBHSRF010000101.1"/>
</dbReference>
<keyword evidence="1" id="KW-0805">Transcription regulation</keyword>
<name>A0ABW1NUW2_9ACTN</name>
<evidence type="ECO:0000259" key="5">
    <source>
        <dbReference type="PROSITE" id="PS50949"/>
    </source>
</evidence>
<proteinExistence type="predicted"/>
<dbReference type="PANTHER" id="PTHR44846">
    <property type="entry name" value="MANNOSYL-D-GLYCERATE TRANSPORT/METABOLISM SYSTEM REPRESSOR MNGR-RELATED"/>
    <property type="match status" value="1"/>
</dbReference>
<dbReference type="Gene3D" id="1.10.10.10">
    <property type="entry name" value="Winged helix-like DNA-binding domain superfamily/Winged helix DNA-binding domain"/>
    <property type="match status" value="1"/>
</dbReference>
<dbReference type="PROSITE" id="PS50949">
    <property type="entry name" value="HTH_GNTR"/>
    <property type="match status" value="1"/>
</dbReference>